<evidence type="ECO:0000313" key="4">
    <source>
        <dbReference type="EMBL" id="RXM98534.1"/>
    </source>
</evidence>
<keyword evidence="5" id="KW-1185">Reference proteome</keyword>
<dbReference type="Pfam" id="PF14580">
    <property type="entry name" value="LRR_9"/>
    <property type="match status" value="1"/>
</dbReference>
<dbReference type="PANTHER" id="PTHR45973:SF8">
    <property type="entry name" value="LEUCINE-RICH REPEAT-CONTAINING PROTEIN 49"/>
    <property type="match status" value="1"/>
</dbReference>
<dbReference type="Pfam" id="PF12799">
    <property type="entry name" value="LRR_4"/>
    <property type="match status" value="1"/>
</dbReference>
<feature type="region of interest" description="Disordered" evidence="3">
    <location>
        <begin position="417"/>
        <end position="494"/>
    </location>
</feature>
<dbReference type="InterPro" id="IPR025875">
    <property type="entry name" value="Leu-rich_rpt_4"/>
</dbReference>
<dbReference type="InterPro" id="IPR001611">
    <property type="entry name" value="Leu-rich_rpt"/>
</dbReference>
<feature type="region of interest" description="Disordered" evidence="3">
    <location>
        <begin position="372"/>
        <end position="391"/>
    </location>
</feature>
<keyword evidence="2" id="KW-0677">Repeat</keyword>
<protein>
    <submittedName>
        <fullName evidence="4">Leucine-rich repeat-containing protein 49</fullName>
    </submittedName>
</protein>
<dbReference type="PANTHER" id="PTHR45973">
    <property type="entry name" value="PROTEIN PHOSPHATASE 1 REGULATORY SUBUNIT SDS22-RELATED"/>
    <property type="match status" value="1"/>
</dbReference>
<dbReference type="SUPFAM" id="SSF52058">
    <property type="entry name" value="L domain-like"/>
    <property type="match status" value="1"/>
</dbReference>
<feature type="compositionally biased region" description="Basic and acidic residues" evidence="3">
    <location>
        <begin position="372"/>
        <end position="389"/>
    </location>
</feature>
<dbReference type="InterPro" id="IPR003591">
    <property type="entry name" value="Leu-rich_rpt_typical-subtyp"/>
</dbReference>
<name>A0A662YPI1_ACIRT</name>
<gene>
    <name evidence="4" type="ORF">EOD39_13015</name>
</gene>
<keyword evidence="1" id="KW-0433">Leucine-rich repeat</keyword>
<dbReference type="InterPro" id="IPR032675">
    <property type="entry name" value="LRR_dom_sf"/>
</dbReference>
<dbReference type="PROSITE" id="PS51450">
    <property type="entry name" value="LRR"/>
    <property type="match status" value="7"/>
</dbReference>
<organism evidence="4 5">
    <name type="scientific">Acipenser ruthenus</name>
    <name type="common">Sterlet sturgeon</name>
    <dbReference type="NCBI Taxonomy" id="7906"/>
    <lineage>
        <taxon>Eukaryota</taxon>
        <taxon>Metazoa</taxon>
        <taxon>Chordata</taxon>
        <taxon>Craniata</taxon>
        <taxon>Vertebrata</taxon>
        <taxon>Euteleostomi</taxon>
        <taxon>Actinopterygii</taxon>
        <taxon>Chondrostei</taxon>
        <taxon>Acipenseriformes</taxon>
        <taxon>Acipenseridae</taxon>
        <taxon>Acipenser</taxon>
    </lineage>
</organism>
<dbReference type="AlphaFoldDB" id="A0A662YPI1"/>
<evidence type="ECO:0000256" key="3">
    <source>
        <dbReference type="SAM" id="MobiDB-lite"/>
    </source>
</evidence>
<accession>A0A662YPI1</accession>
<evidence type="ECO:0000313" key="5">
    <source>
        <dbReference type="Proteomes" id="UP000289886"/>
    </source>
</evidence>
<feature type="compositionally biased region" description="Polar residues" evidence="3">
    <location>
        <begin position="423"/>
        <end position="439"/>
    </location>
</feature>
<evidence type="ECO:0000256" key="2">
    <source>
        <dbReference type="ARBA" id="ARBA00022737"/>
    </source>
</evidence>
<evidence type="ECO:0000256" key="1">
    <source>
        <dbReference type="ARBA" id="ARBA00022614"/>
    </source>
</evidence>
<dbReference type="InterPro" id="IPR050576">
    <property type="entry name" value="Cilia_flagella_integrity"/>
</dbReference>
<feature type="compositionally biased region" description="Basic and acidic residues" evidence="3">
    <location>
        <begin position="458"/>
        <end position="468"/>
    </location>
</feature>
<proteinExistence type="predicted"/>
<dbReference type="EMBL" id="SCEB01000649">
    <property type="protein sequence ID" value="RXM98534.1"/>
    <property type="molecule type" value="Genomic_DNA"/>
</dbReference>
<dbReference type="Proteomes" id="UP000289886">
    <property type="component" value="Unassembled WGS sequence"/>
</dbReference>
<dbReference type="SMART" id="SM00369">
    <property type="entry name" value="LRR_TYP"/>
    <property type="match status" value="5"/>
</dbReference>
<dbReference type="Gene3D" id="3.80.10.10">
    <property type="entry name" value="Ribonuclease Inhibitor"/>
    <property type="match status" value="3"/>
</dbReference>
<feature type="region of interest" description="Disordered" evidence="3">
    <location>
        <begin position="694"/>
        <end position="717"/>
    </location>
</feature>
<sequence length="717" mass="80456">MAFDSAQPVCGFSSFVATGPDIGAVARVVNDSSTGKQNETDGMQIVRICFQSQGISERAVNLIIQNWRSKTQIQYKTYIKKLLQFCCEQQIDDTKATVPQEGRLMSTGRPPLSPKLAYANEHFVKSLFKPGTPVFLRSPEDSAANPDRLDLDRRNLLVCPLLEGEENLRLLNFQHNLISEIQHLSHLRRLIFLDLYDNHITEISGLSALTSLRVLMLGTNRISRISGLESLSKLDVLDLHGNQIYKMENLSHLLELRVLNLAGNNIVCVEELKGLNSLIELNLRRNHITTVRDVDCLPSLQRLFLSCNTITNFEDIACLSGSPSLTEVSLDENPIAQESWYKQTALRYMVHLRQLDMKRITDEERRMASVIARKEEEKKKEGHKQAIQKEKRRLAIQNAASQWETLIQKRSSTGRSCLELPAQNGSKEQVSPVNGTPTELFTEEPRRLSPAGSAERLPGGREGSERRPRAPSRPSSPRDARSSEGAGGPSMQCLSVSDSHLAELDGETLRLFGLVALEALERGWGVQTVGAVTAIAFRYIDYDAIVPTLPRIRVKFPNVMHLIFSETNVHRLPQLAALAQVRRLDQLTVHPEGNPVVSLALWRSFAIFRLSHFNLQRINGEEVTMNDVIMAERLFGTLAHIAAAETPHYRLLLLLGESSKGHQDTKDLQIEIIPGTCRHNLAFNCQSRQQVYKRESSTKQGQTATEHEQGNVLSLRK</sequence>
<reference evidence="4 5" key="1">
    <citation type="submission" date="2019-01" db="EMBL/GenBank/DDBJ databases">
        <title>Draft Genome and Complete Hox-Cluster Characterization of the Sterlet Sturgeon (Acipenser ruthenus).</title>
        <authorList>
            <person name="Wei Q."/>
        </authorList>
    </citation>
    <scope>NUCLEOTIDE SEQUENCE [LARGE SCALE GENOMIC DNA]</scope>
    <source>
        <strain evidence="4">WHYD16114868_AA</strain>
        <tissue evidence="4">Blood</tissue>
    </source>
</reference>
<dbReference type="SMART" id="SM00365">
    <property type="entry name" value="LRR_SD22"/>
    <property type="match status" value="7"/>
</dbReference>
<comment type="caution">
    <text evidence="4">The sequence shown here is derived from an EMBL/GenBank/DDBJ whole genome shotgun (WGS) entry which is preliminary data.</text>
</comment>